<evidence type="ECO:0000313" key="1">
    <source>
        <dbReference type="EMBL" id="JAH15106.1"/>
    </source>
</evidence>
<sequence length="32" mass="3570">MMESNLLIMSERISSIICLMFSNRVSLASSCC</sequence>
<accession>A0A0E9QE01</accession>
<organism evidence="1">
    <name type="scientific">Anguilla anguilla</name>
    <name type="common">European freshwater eel</name>
    <name type="synonym">Muraena anguilla</name>
    <dbReference type="NCBI Taxonomy" id="7936"/>
    <lineage>
        <taxon>Eukaryota</taxon>
        <taxon>Metazoa</taxon>
        <taxon>Chordata</taxon>
        <taxon>Craniata</taxon>
        <taxon>Vertebrata</taxon>
        <taxon>Euteleostomi</taxon>
        <taxon>Actinopterygii</taxon>
        <taxon>Neopterygii</taxon>
        <taxon>Teleostei</taxon>
        <taxon>Anguilliformes</taxon>
        <taxon>Anguillidae</taxon>
        <taxon>Anguilla</taxon>
    </lineage>
</organism>
<dbReference type="EMBL" id="GBXM01093471">
    <property type="protein sequence ID" value="JAH15106.1"/>
    <property type="molecule type" value="Transcribed_RNA"/>
</dbReference>
<name>A0A0E9QE01_ANGAN</name>
<dbReference type="AlphaFoldDB" id="A0A0E9QE01"/>
<reference evidence="1" key="1">
    <citation type="submission" date="2014-11" db="EMBL/GenBank/DDBJ databases">
        <authorList>
            <person name="Amaro Gonzalez C."/>
        </authorList>
    </citation>
    <scope>NUCLEOTIDE SEQUENCE</scope>
</reference>
<protein>
    <submittedName>
        <fullName evidence="1">Uncharacterized protein</fullName>
    </submittedName>
</protein>
<reference evidence="1" key="2">
    <citation type="journal article" date="2015" name="Fish Shellfish Immunol.">
        <title>Early steps in the European eel (Anguilla anguilla)-Vibrio vulnificus interaction in the gills: Role of the RtxA13 toxin.</title>
        <authorList>
            <person name="Callol A."/>
            <person name="Pajuelo D."/>
            <person name="Ebbesson L."/>
            <person name="Teles M."/>
            <person name="MacKenzie S."/>
            <person name="Amaro C."/>
        </authorList>
    </citation>
    <scope>NUCLEOTIDE SEQUENCE</scope>
</reference>
<proteinExistence type="predicted"/>